<dbReference type="Pfam" id="PF04536">
    <property type="entry name" value="TPM_phosphatase"/>
    <property type="match status" value="1"/>
</dbReference>
<organism evidence="4 5">
    <name type="scientific">Kocuria coralli</name>
    <dbReference type="NCBI Taxonomy" id="1461025"/>
    <lineage>
        <taxon>Bacteria</taxon>
        <taxon>Bacillati</taxon>
        <taxon>Actinomycetota</taxon>
        <taxon>Actinomycetes</taxon>
        <taxon>Micrococcales</taxon>
        <taxon>Micrococcaceae</taxon>
        <taxon>Kocuria</taxon>
    </lineage>
</organism>
<dbReference type="RefSeq" id="WP_158034421.1">
    <property type="nucleotide sequence ID" value="NZ_ML708622.1"/>
</dbReference>
<keyword evidence="2" id="KW-0472">Membrane</keyword>
<comment type="caution">
    <text evidence="4">The sequence shown here is derived from an EMBL/GenBank/DDBJ whole genome shotgun (WGS) entry which is preliminary data.</text>
</comment>
<keyword evidence="2" id="KW-1133">Transmembrane helix</keyword>
<dbReference type="PANTHER" id="PTHR30373">
    <property type="entry name" value="UPF0603 PROTEIN YGCG"/>
    <property type="match status" value="1"/>
</dbReference>
<proteinExistence type="predicted"/>
<dbReference type="OrthoDB" id="4935559at2"/>
<name>A0A5J5KV57_9MICC</name>
<keyword evidence="5" id="KW-1185">Reference proteome</keyword>
<feature type="domain" description="TPM" evidence="3">
    <location>
        <begin position="64"/>
        <end position="186"/>
    </location>
</feature>
<gene>
    <name evidence="4" type="ORF">FCK90_11340</name>
</gene>
<feature type="region of interest" description="Disordered" evidence="1">
    <location>
        <begin position="1"/>
        <end position="29"/>
    </location>
</feature>
<dbReference type="InterPro" id="IPR007621">
    <property type="entry name" value="TPM_dom"/>
</dbReference>
<reference evidence="4 5" key="1">
    <citation type="submission" date="2019-05" db="EMBL/GenBank/DDBJ databases">
        <title>Kocuria coralli sp. nov., a novel actinobacterium isolated from coral reef seawater.</title>
        <authorList>
            <person name="Li J."/>
        </authorList>
    </citation>
    <scope>NUCLEOTIDE SEQUENCE [LARGE SCALE GENOMIC DNA]</scope>
    <source>
        <strain evidence="4 5">SCSIO 13007</strain>
    </source>
</reference>
<evidence type="ECO:0000256" key="2">
    <source>
        <dbReference type="SAM" id="Phobius"/>
    </source>
</evidence>
<evidence type="ECO:0000259" key="3">
    <source>
        <dbReference type="Pfam" id="PF04536"/>
    </source>
</evidence>
<dbReference type="AlphaFoldDB" id="A0A5J5KV57"/>
<dbReference type="Proteomes" id="UP000325957">
    <property type="component" value="Unassembled WGS sequence"/>
</dbReference>
<feature type="compositionally biased region" description="Gly residues" evidence="1">
    <location>
        <begin position="305"/>
        <end position="328"/>
    </location>
</feature>
<feature type="transmembrane region" description="Helical" evidence="2">
    <location>
        <begin position="207"/>
        <end position="232"/>
    </location>
</feature>
<protein>
    <submittedName>
        <fullName evidence="4">TPM domain-containing protein</fullName>
    </submittedName>
</protein>
<dbReference type="EMBL" id="SZWF01000016">
    <property type="protein sequence ID" value="KAA9393579.1"/>
    <property type="molecule type" value="Genomic_DNA"/>
</dbReference>
<evidence type="ECO:0000256" key="1">
    <source>
        <dbReference type="SAM" id="MobiDB-lite"/>
    </source>
</evidence>
<feature type="compositionally biased region" description="Low complexity" evidence="1">
    <location>
        <begin position="1"/>
        <end position="18"/>
    </location>
</feature>
<feature type="region of interest" description="Disordered" evidence="1">
    <location>
        <begin position="293"/>
        <end position="328"/>
    </location>
</feature>
<accession>A0A5J5KV57</accession>
<keyword evidence="2" id="KW-0812">Transmembrane</keyword>
<dbReference type="PANTHER" id="PTHR30373:SF2">
    <property type="entry name" value="UPF0603 PROTEIN YGCG"/>
    <property type="match status" value="1"/>
</dbReference>
<dbReference type="Gene3D" id="3.10.310.50">
    <property type="match status" value="1"/>
</dbReference>
<evidence type="ECO:0000313" key="5">
    <source>
        <dbReference type="Proteomes" id="UP000325957"/>
    </source>
</evidence>
<evidence type="ECO:0000313" key="4">
    <source>
        <dbReference type="EMBL" id="KAA9393579.1"/>
    </source>
</evidence>
<sequence length="328" mass="34097">MRHIASIGSPAPPATGASARRERPGPARKATATSLLLLAAGALMALSGCSSSDPLPVPPATGNVTDTADVLSDDQEQELERVIEAGNDSTGNARVAVLTEEDAGGDIEDRARAVATAWGVGDKGEDNGVLVLLAVEDREVRIEVADGAREHLDDDDAAAIVEDTMVPEFEDENYGAGLIEGTRMIYETASGQRDPVAESEAGGSNNAVMWIVIVMTGLAVVVGVIVVASVVVDRRRKRTAQQFLEQARREDPDLQLTEQQEEDYVRWARGQRMANISTVALWLPLYAQEPSNYGAAPPPSSSGDPGAGGGSSFGGGGGFSGGGAGGSW</sequence>